<organism evidence="2 3">
    <name type="scientific">Zizania palustris</name>
    <name type="common">Northern wild rice</name>
    <dbReference type="NCBI Taxonomy" id="103762"/>
    <lineage>
        <taxon>Eukaryota</taxon>
        <taxon>Viridiplantae</taxon>
        <taxon>Streptophyta</taxon>
        <taxon>Embryophyta</taxon>
        <taxon>Tracheophyta</taxon>
        <taxon>Spermatophyta</taxon>
        <taxon>Magnoliopsida</taxon>
        <taxon>Liliopsida</taxon>
        <taxon>Poales</taxon>
        <taxon>Poaceae</taxon>
        <taxon>BOP clade</taxon>
        <taxon>Oryzoideae</taxon>
        <taxon>Oryzeae</taxon>
        <taxon>Zizaniinae</taxon>
        <taxon>Zizania</taxon>
    </lineage>
</organism>
<dbReference type="Proteomes" id="UP000729402">
    <property type="component" value="Unassembled WGS sequence"/>
</dbReference>
<accession>A0A8J5X1X3</accession>
<reference evidence="2" key="1">
    <citation type="journal article" date="2021" name="bioRxiv">
        <title>Whole Genome Assembly and Annotation of Northern Wild Rice, Zizania palustris L., Supports a Whole Genome Duplication in the Zizania Genus.</title>
        <authorList>
            <person name="Haas M."/>
            <person name="Kono T."/>
            <person name="Macchietto M."/>
            <person name="Millas R."/>
            <person name="McGilp L."/>
            <person name="Shao M."/>
            <person name="Duquette J."/>
            <person name="Hirsch C.N."/>
            <person name="Kimball J."/>
        </authorList>
    </citation>
    <scope>NUCLEOTIDE SEQUENCE</scope>
    <source>
        <tissue evidence="2">Fresh leaf tissue</tissue>
    </source>
</reference>
<name>A0A8J5X1X3_ZIZPA</name>
<feature type="compositionally biased region" description="Basic residues" evidence="1">
    <location>
        <begin position="29"/>
        <end position="43"/>
    </location>
</feature>
<gene>
    <name evidence="2" type="ORF">GUJ93_ZPchr0013g35995</name>
</gene>
<protein>
    <submittedName>
        <fullName evidence="2">Uncharacterized protein</fullName>
    </submittedName>
</protein>
<evidence type="ECO:0000256" key="1">
    <source>
        <dbReference type="SAM" id="MobiDB-lite"/>
    </source>
</evidence>
<evidence type="ECO:0000313" key="2">
    <source>
        <dbReference type="EMBL" id="KAG8099634.1"/>
    </source>
</evidence>
<comment type="caution">
    <text evidence="2">The sequence shown here is derived from an EMBL/GenBank/DDBJ whole genome shotgun (WGS) entry which is preliminary data.</text>
</comment>
<keyword evidence="3" id="KW-1185">Reference proteome</keyword>
<sequence length="70" mass="8239">MPARVAKIAERAATPGTARTHRERERSGSHRLSRRRRRRRPSSGKRSPVNPAGLDLIWIWIWIIPSWEMR</sequence>
<proteinExistence type="predicted"/>
<evidence type="ECO:0000313" key="3">
    <source>
        <dbReference type="Proteomes" id="UP000729402"/>
    </source>
</evidence>
<reference evidence="2" key="2">
    <citation type="submission" date="2021-02" db="EMBL/GenBank/DDBJ databases">
        <authorList>
            <person name="Kimball J.A."/>
            <person name="Haas M.W."/>
            <person name="Macchietto M."/>
            <person name="Kono T."/>
            <person name="Duquette J."/>
            <person name="Shao M."/>
        </authorList>
    </citation>
    <scope>NUCLEOTIDE SEQUENCE</scope>
    <source>
        <tissue evidence="2">Fresh leaf tissue</tissue>
    </source>
</reference>
<dbReference type="AlphaFoldDB" id="A0A8J5X1X3"/>
<feature type="region of interest" description="Disordered" evidence="1">
    <location>
        <begin position="1"/>
        <end position="51"/>
    </location>
</feature>
<dbReference type="EMBL" id="JAAALK010000079">
    <property type="protein sequence ID" value="KAG8099634.1"/>
    <property type="molecule type" value="Genomic_DNA"/>
</dbReference>